<evidence type="ECO:0000256" key="1">
    <source>
        <dbReference type="SAM" id="SignalP"/>
    </source>
</evidence>
<dbReference type="RefSeq" id="WP_187965937.1">
    <property type="nucleotide sequence ID" value="NZ_JACVDC010000036.1"/>
</dbReference>
<keyword evidence="3" id="KW-1185">Reference proteome</keyword>
<keyword evidence="1" id="KW-0732">Signal</keyword>
<dbReference type="Proteomes" id="UP000653730">
    <property type="component" value="Unassembled WGS sequence"/>
</dbReference>
<accession>A0A926Q3D2</accession>
<gene>
    <name evidence="2" type="ORF">IBL28_12495</name>
</gene>
<evidence type="ECO:0000313" key="3">
    <source>
        <dbReference type="Proteomes" id="UP000653730"/>
    </source>
</evidence>
<feature type="signal peptide" evidence="1">
    <location>
        <begin position="1"/>
        <end position="20"/>
    </location>
</feature>
<sequence>MKRTILLLLTTLLIGLKVNSQNLTCSDFKTGRFYIPKTKEIGKYTVVSNDSIWEFTADIDTSVKKHVVVREKNTQIEWENEIGNGSPRHEIIEWIDDCTYRLTYDASKSELEDDKQWINKNNGIIVSKNKIEGNCMHYTATMILNDGSKISQNGIICKE</sequence>
<feature type="chain" id="PRO_5036826964" evidence="1">
    <location>
        <begin position="21"/>
        <end position="159"/>
    </location>
</feature>
<organism evidence="2 3">
    <name type="scientific">Sinomicrobium weinanense</name>
    <dbReference type="NCBI Taxonomy" id="2842200"/>
    <lineage>
        <taxon>Bacteria</taxon>
        <taxon>Pseudomonadati</taxon>
        <taxon>Bacteroidota</taxon>
        <taxon>Flavobacteriia</taxon>
        <taxon>Flavobacteriales</taxon>
        <taxon>Flavobacteriaceae</taxon>
        <taxon>Sinomicrobium</taxon>
    </lineage>
</organism>
<proteinExistence type="predicted"/>
<evidence type="ECO:0000313" key="2">
    <source>
        <dbReference type="EMBL" id="MBC9796794.1"/>
    </source>
</evidence>
<reference evidence="2 3" key="1">
    <citation type="submission" date="2020-09" db="EMBL/GenBank/DDBJ databases">
        <title>Sinomicrobium weinanense sp. nov., a halophilic bacteria isolated from saline-alkali soil.</title>
        <authorList>
            <person name="Wu P."/>
            <person name="Ren H."/>
            <person name="Mei Y."/>
            <person name="Liang Y."/>
            <person name="Chen Z."/>
        </authorList>
    </citation>
    <scope>NUCLEOTIDE SEQUENCE [LARGE SCALE GENOMIC DNA]</scope>
    <source>
        <strain evidence="2 3">FJxs</strain>
    </source>
</reference>
<name>A0A926Q3D2_9FLAO</name>
<dbReference type="AlphaFoldDB" id="A0A926Q3D2"/>
<protein>
    <submittedName>
        <fullName evidence="2">Uncharacterized protein</fullName>
    </submittedName>
</protein>
<comment type="caution">
    <text evidence="2">The sequence shown here is derived from an EMBL/GenBank/DDBJ whole genome shotgun (WGS) entry which is preliminary data.</text>
</comment>
<dbReference type="EMBL" id="JACVDC010000036">
    <property type="protein sequence ID" value="MBC9796794.1"/>
    <property type="molecule type" value="Genomic_DNA"/>
</dbReference>